<feature type="transmembrane region" description="Helical" evidence="8">
    <location>
        <begin position="121"/>
        <end position="145"/>
    </location>
</feature>
<dbReference type="PROSITE" id="PS50928">
    <property type="entry name" value="ABC_TM1"/>
    <property type="match status" value="1"/>
</dbReference>
<reference evidence="11" key="1">
    <citation type="submission" date="2016-10" db="EMBL/GenBank/DDBJ databases">
        <authorList>
            <person name="Varghese N."/>
            <person name="Submissions S."/>
        </authorList>
    </citation>
    <scope>NUCLEOTIDE SEQUENCE [LARGE SCALE GENOMIC DNA]</scope>
    <source>
        <strain evidence="11">DSM 17465</strain>
    </source>
</reference>
<dbReference type="CDD" id="cd06261">
    <property type="entry name" value="TM_PBP2"/>
    <property type="match status" value="1"/>
</dbReference>
<evidence type="ECO:0000313" key="11">
    <source>
        <dbReference type="Proteomes" id="UP000183371"/>
    </source>
</evidence>
<evidence type="ECO:0000256" key="1">
    <source>
        <dbReference type="ARBA" id="ARBA00004429"/>
    </source>
</evidence>
<dbReference type="PANTHER" id="PTHR43357:SF4">
    <property type="entry name" value="INNER MEMBRANE ABC TRANSPORTER PERMEASE PROTEIN YDCV"/>
    <property type="match status" value="1"/>
</dbReference>
<dbReference type="Pfam" id="PF00528">
    <property type="entry name" value="BPD_transp_1"/>
    <property type="match status" value="1"/>
</dbReference>
<dbReference type="Proteomes" id="UP000183371">
    <property type="component" value="Unassembled WGS sequence"/>
</dbReference>
<evidence type="ECO:0000256" key="5">
    <source>
        <dbReference type="ARBA" id="ARBA00022692"/>
    </source>
</evidence>
<evidence type="ECO:0000259" key="9">
    <source>
        <dbReference type="PROSITE" id="PS50928"/>
    </source>
</evidence>
<organism evidence="10 11">
    <name type="scientific">Pseudovibrio denitrificans</name>
    <dbReference type="NCBI Taxonomy" id="258256"/>
    <lineage>
        <taxon>Bacteria</taxon>
        <taxon>Pseudomonadati</taxon>
        <taxon>Pseudomonadota</taxon>
        <taxon>Alphaproteobacteria</taxon>
        <taxon>Hyphomicrobiales</taxon>
        <taxon>Stappiaceae</taxon>
        <taxon>Pseudovibrio</taxon>
    </lineage>
</organism>
<feature type="transmembrane region" description="Helical" evidence="8">
    <location>
        <begin position="250"/>
        <end position="271"/>
    </location>
</feature>
<dbReference type="PANTHER" id="PTHR43357">
    <property type="entry name" value="INNER MEMBRANE ABC TRANSPORTER PERMEASE PROTEIN YDCV"/>
    <property type="match status" value="1"/>
</dbReference>
<evidence type="ECO:0000256" key="4">
    <source>
        <dbReference type="ARBA" id="ARBA00022519"/>
    </source>
</evidence>
<evidence type="ECO:0000256" key="6">
    <source>
        <dbReference type="ARBA" id="ARBA00022989"/>
    </source>
</evidence>
<evidence type="ECO:0000256" key="2">
    <source>
        <dbReference type="ARBA" id="ARBA00022448"/>
    </source>
</evidence>
<evidence type="ECO:0000256" key="3">
    <source>
        <dbReference type="ARBA" id="ARBA00022475"/>
    </source>
</evidence>
<evidence type="ECO:0000256" key="7">
    <source>
        <dbReference type="ARBA" id="ARBA00023136"/>
    </source>
</evidence>
<feature type="transmembrane region" description="Helical" evidence="8">
    <location>
        <begin position="87"/>
        <end position="109"/>
    </location>
</feature>
<comment type="similarity">
    <text evidence="8">Belongs to the binding-protein-dependent transport system permease family.</text>
</comment>
<evidence type="ECO:0000256" key="8">
    <source>
        <dbReference type="RuleBase" id="RU363032"/>
    </source>
</evidence>
<keyword evidence="2 8" id="KW-0813">Transport</keyword>
<proteinExistence type="inferred from homology"/>
<dbReference type="RefSeq" id="WP_054783985.1">
    <property type="nucleotide sequence ID" value="NZ_FPBD01000007.1"/>
</dbReference>
<feature type="transmembrane region" description="Helical" evidence="8">
    <location>
        <begin position="195"/>
        <end position="216"/>
    </location>
</feature>
<dbReference type="SUPFAM" id="SSF161098">
    <property type="entry name" value="MetI-like"/>
    <property type="match status" value="1"/>
</dbReference>
<dbReference type="GO" id="GO:0005886">
    <property type="term" value="C:plasma membrane"/>
    <property type="evidence" value="ECO:0007669"/>
    <property type="project" value="UniProtKB-SubCell"/>
</dbReference>
<evidence type="ECO:0000313" key="10">
    <source>
        <dbReference type="EMBL" id="SFU05236.1"/>
    </source>
</evidence>
<feature type="domain" description="ABC transmembrane type-1" evidence="9">
    <location>
        <begin position="83"/>
        <end position="272"/>
    </location>
</feature>
<dbReference type="GO" id="GO:0055085">
    <property type="term" value="P:transmembrane transport"/>
    <property type="evidence" value="ECO:0007669"/>
    <property type="project" value="InterPro"/>
</dbReference>
<dbReference type="InterPro" id="IPR035906">
    <property type="entry name" value="MetI-like_sf"/>
</dbReference>
<keyword evidence="5 8" id="KW-0812">Transmembrane</keyword>
<keyword evidence="11" id="KW-1185">Reference proteome</keyword>
<dbReference type="InterPro" id="IPR000515">
    <property type="entry name" value="MetI-like"/>
</dbReference>
<name>A0A1I7D0W8_9HYPH</name>
<comment type="subcellular location">
    <subcellularLocation>
        <location evidence="1">Cell inner membrane</location>
        <topology evidence="1">Multi-pass membrane protein</topology>
    </subcellularLocation>
    <subcellularLocation>
        <location evidence="8">Cell membrane</location>
        <topology evidence="8">Multi-pass membrane protein</topology>
    </subcellularLocation>
</comment>
<keyword evidence="7 8" id="KW-0472">Membrane</keyword>
<dbReference type="EMBL" id="FPBD01000007">
    <property type="protein sequence ID" value="SFU05236.1"/>
    <property type="molecule type" value="Genomic_DNA"/>
</dbReference>
<sequence>MIGQTSKLCDLKAISPWQRLLVLAMATFTIAPFAPLIIQSLAFRWAWPNILPTVWWHEQRERSPFPLAWDYVFSPSSRVGEATLNTLGIGIAVTLLCLLICLPAARVLAQRNFRGKNQLEFLIALPLLLPEAAIGIALLMIFIALGLAGTYAGVIVVHLIPTIPYMVRMLTAVYQGHGTEAEDHARVLGANRRQIFFRVTLPMILPGVIAGCLFTFLVSTNLFLLTFFIGQGQIITLPTLLFAKISGGALDATGAGIALIASIPGIILLIFTDRFIRNYPLAE</sequence>
<dbReference type="AlphaFoldDB" id="A0A1I7D0W8"/>
<keyword evidence="3" id="KW-1003">Cell membrane</keyword>
<accession>A0A1I7D0W8</accession>
<keyword evidence="6 8" id="KW-1133">Transmembrane helix</keyword>
<gene>
    <name evidence="10" type="ORF">SAMN05444141_107109</name>
</gene>
<feature type="transmembrane region" description="Helical" evidence="8">
    <location>
        <begin position="20"/>
        <end position="47"/>
    </location>
</feature>
<feature type="transmembrane region" description="Helical" evidence="8">
    <location>
        <begin position="151"/>
        <end position="174"/>
    </location>
</feature>
<keyword evidence="4" id="KW-0997">Cell inner membrane</keyword>
<dbReference type="Gene3D" id="1.10.3720.10">
    <property type="entry name" value="MetI-like"/>
    <property type="match status" value="1"/>
</dbReference>
<protein>
    <submittedName>
        <fullName evidence="10">Putative spermidine/putrescine transport system permease protein</fullName>
    </submittedName>
</protein>